<keyword evidence="2" id="KW-1185">Reference proteome</keyword>
<organism evidence="1 2">
    <name type="scientific">Byssochlamys spectabilis</name>
    <name type="common">Paecilomyces variotii</name>
    <dbReference type="NCBI Taxonomy" id="264951"/>
    <lineage>
        <taxon>Eukaryota</taxon>
        <taxon>Fungi</taxon>
        <taxon>Dikarya</taxon>
        <taxon>Ascomycota</taxon>
        <taxon>Pezizomycotina</taxon>
        <taxon>Eurotiomycetes</taxon>
        <taxon>Eurotiomycetidae</taxon>
        <taxon>Eurotiales</taxon>
        <taxon>Thermoascaceae</taxon>
        <taxon>Paecilomyces</taxon>
    </lineage>
</organism>
<dbReference type="AlphaFoldDB" id="A0A443I4W0"/>
<sequence>MVIPRTTLLEPARTLCNAFASASPVSELVRCFTSDPMPIAHEHGHPSLAPFLGRTFTGQQGITKYFELLNEHLTFENMRFDPEDEWVVDSETLAVCLKGRARFIWRATGEGWNETFCYRLGLAEDISQDGKGGYKVQEYRVWADTGAAYLASKKELRLLEGQKDPNGNAKAKAAGDKLGSGMNVYGSCG</sequence>
<dbReference type="RefSeq" id="XP_028488722.1">
    <property type="nucleotide sequence ID" value="XM_028629387.1"/>
</dbReference>
<protein>
    <recommendedName>
        <fullName evidence="3">SnoaL-like domain-containing protein</fullName>
    </recommendedName>
</protein>
<dbReference type="EMBL" id="RCNU01000001">
    <property type="protein sequence ID" value="RWQ99077.1"/>
    <property type="molecule type" value="Genomic_DNA"/>
</dbReference>
<dbReference type="STRING" id="264951.A0A443I4W0"/>
<dbReference type="Proteomes" id="UP000283841">
    <property type="component" value="Unassembled WGS sequence"/>
</dbReference>
<accession>A0A443I4W0</accession>
<dbReference type="Gene3D" id="3.10.450.50">
    <property type="match status" value="1"/>
</dbReference>
<dbReference type="OrthoDB" id="3352776at2759"/>
<dbReference type="GeneID" id="39598664"/>
<proteinExistence type="predicted"/>
<dbReference type="InterPro" id="IPR032710">
    <property type="entry name" value="NTF2-like_dom_sf"/>
</dbReference>
<dbReference type="SUPFAM" id="SSF54427">
    <property type="entry name" value="NTF2-like"/>
    <property type="match status" value="1"/>
</dbReference>
<gene>
    <name evidence="1" type="ORF">C8Q69DRAFT_449725</name>
</gene>
<evidence type="ECO:0000313" key="2">
    <source>
        <dbReference type="Proteomes" id="UP000283841"/>
    </source>
</evidence>
<dbReference type="VEuPathDB" id="FungiDB:C8Q69DRAFT_449725"/>
<name>A0A443I4W0_BYSSP</name>
<evidence type="ECO:0008006" key="3">
    <source>
        <dbReference type="Google" id="ProtNLM"/>
    </source>
</evidence>
<comment type="caution">
    <text evidence="1">The sequence shown here is derived from an EMBL/GenBank/DDBJ whole genome shotgun (WGS) entry which is preliminary data.</text>
</comment>
<reference evidence="1 2" key="1">
    <citation type="journal article" date="2018" name="Front. Microbiol.">
        <title>Genomic and genetic insights into a cosmopolitan fungus, Paecilomyces variotii (Eurotiales).</title>
        <authorList>
            <person name="Urquhart A.S."/>
            <person name="Mondo S.J."/>
            <person name="Makela M.R."/>
            <person name="Hane J.K."/>
            <person name="Wiebenga A."/>
            <person name="He G."/>
            <person name="Mihaltcheva S."/>
            <person name="Pangilinan J."/>
            <person name="Lipzen A."/>
            <person name="Barry K."/>
            <person name="de Vries R.P."/>
            <person name="Grigoriev I.V."/>
            <person name="Idnurm A."/>
        </authorList>
    </citation>
    <scope>NUCLEOTIDE SEQUENCE [LARGE SCALE GENOMIC DNA]</scope>
    <source>
        <strain evidence="1 2">CBS 101075</strain>
    </source>
</reference>
<evidence type="ECO:0000313" key="1">
    <source>
        <dbReference type="EMBL" id="RWQ99077.1"/>
    </source>
</evidence>